<evidence type="ECO:0000313" key="1">
    <source>
        <dbReference type="EMBL" id="CAL6027578.1"/>
    </source>
</evidence>
<dbReference type="EMBL" id="CAXDID020000105">
    <property type="protein sequence ID" value="CAL6027578.1"/>
    <property type="molecule type" value="Genomic_DNA"/>
</dbReference>
<accession>A0ABP1J081</accession>
<organism evidence="1 2">
    <name type="scientific">Hexamita inflata</name>
    <dbReference type="NCBI Taxonomy" id="28002"/>
    <lineage>
        <taxon>Eukaryota</taxon>
        <taxon>Metamonada</taxon>
        <taxon>Diplomonadida</taxon>
        <taxon>Hexamitidae</taxon>
        <taxon>Hexamitinae</taxon>
        <taxon>Hexamita</taxon>
    </lineage>
</organism>
<sequence length="293" mass="34122">MSDNETISNQSIYELLLKDNAQCNSKEDNISKYGLINEKYAELNDFNRQSEILKQQFLRDMLRIQTSFSKTLSSIEILTQVSMQLQKLYSFDAQITSLLPILLEHQNTFSHIWPSAQQFSINYSTNHFDLQPFSYIDIRPGPFVLSLNKNNYLQLSFLCSNSLQFPTEENFQFQFLALKSSKKSEEEIENLRRNFLEGTSELVIRPFLTVNDVVQEWKEYVQNCGAEGVEVIRVVGEEFSGVKMYGELKGMCERLGEIGFEIQVGEVEFGDRPHIQFMREIVRMHQFIVETLK</sequence>
<evidence type="ECO:0000313" key="2">
    <source>
        <dbReference type="Proteomes" id="UP001642409"/>
    </source>
</evidence>
<keyword evidence="2" id="KW-1185">Reference proteome</keyword>
<proteinExistence type="predicted"/>
<protein>
    <submittedName>
        <fullName evidence="1">Hypothetical_protein</fullName>
    </submittedName>
</protein>
<gene>
    <name evidence="1" type="ORF">HINF_LOCUS31391</name>
</gene>
<name>A0ABP1J081_9EUKA</name>
<comment type="caution">
    <text evidence="1">The sequence shown here is derived from an EMBL/GenBank/DDBJ whole genome shotgun (WGS) entry which is preliminary data.</text>
</comment>
<dbReference type="Proteomes" id="UP001642409">
    <property type="component" value="Unassembled WGS sequence"/>
</dbReference>
<reference evidence="1 2" key="1">
    <citation type="submission" date="2024-07" db="EMBL/GenBank/DDBJ databases">
        <authorList>
            <person name="Akdeniz Z."/>
        </authorList>
    </citation>
    <scope>NUCLEOTIDE SEQUENCE [LARGE SCALE GENOMIC DNA]</scope>
</reference>